<gene>
    <name evidence="2" type="ORF">CRI94_13710</name>
</gene>
<dbReference type="RefSeq" id="WP_098076860.1">
    <property type="nucleotide sequence ID" value="NZ_PDEQ01000007.1"/>
</dbReference>
<dbReference type="Pfam" id="PF00149">
    <property type="entry name" value="Metallophos"/>
    <property type="match status" value="1"/>
</dbReference>
<evidence type="ECO:0000259" key="1">
    <source>
        <dbReference type="Pfam" id="PF00149"/>
    </source>
</evidence>
<protein>
    <submittedName>
        <fullName evidence="2">Metallophosphoesterase</fullName>
    </submittedName>
</protein>
<feature type="domain" description="Calcineurin-like phosphoesterase" evidence="1">
    <location>
        <begin position="3"/>
        <end position="181"/>
    </location>
</feature>
<dbReference type="InterPro" id="IPR004843">
    <property type="entry name" value="Calcineurin-like_PHP"/>
</dbReference>
<keyword evidence="3" id="KW-1185">Reference proteome</keyword>
<evidence type="ECO:0000313" key="3">
    <source>
        <dbReference type="Proteomes" id="UP000220102"/>
    </source>
</evidence>
<dbReference type="CDD" id="cd00144">
    <property type="entry name" value="MPP_PPP_family"/>
    <property type="match status" value="1"/>
</dbReference>
<dbReference type="InterPro" id="IPR050126">
    <property type="entry name" value="Ap4A_hydrolase"/>
</dbReference>
<dbReference type="PANTHER" id="PTHR42850:SF4">
    <property type="entry name" value="ZINC-DEPENDENT ENDOPOLYPHOSPHATASE"/>
    <property type="match status" value="1"/>
</dbReference>
<name>A0A2A8CVE2_9BACT</name>
<organism evidence="2 3">
    <name type="scientific">Longibacter salinarum</name>
    <dbReference type="NCBI Taxonomy" id="1850348"/>
    <lineage>
        <taxon>Bacteria</taxon>
        <taxon>Pseudomonadati</taxon>
        <taxon>Rhodothermota</taxon>
        <taxon>Rhodothermia</taxon>
        <taxon>Rhodothermales</taxon>
        <taxon>Salisaetaceae</taxon>
        <taxon>Longibacter</taxon>
    </lineage>
</organism>
<sequence>MGLIAIGDIHGCAKSLDALLDRLELTDDDHLIFVGDYIDRGPDSKGVIDRLLELRDDYECTFLRGNHESLMLGYLNAGAFNLWRINGGIATLQSYMENGQPDVEIPEAHQEFVRNTELYYETDDYLFVHAGLKADVSVEENLETFDEEVFLWERGHLEASDFAWDKTVVCGHTPQPEPINRERLIMIDTGCVYHMQPGMGRLTAVRLPEREFIDVDFEG</sequence>
<dbReference type="GO" id="GO:0008803">
    <property type="term" value="F:bis(5'-nucleosyl)-tetraphosphatase (symmetrical) activity"/>
    <property type="evidence" value="ECO:0007669"/>
    <property type="project" value="TreeGrafter"/>
</dbReference>
<evidence type="ECO:0000313" key="2">
    <source>
        <dbReference type="EMBL" id="PEN12571.1"/>
    </source>
</evidence>
<dbReference type="GO" id="GO:0005737">
    <property type="term" value="C:cytoplasm"/>
    <property type="evidence" value="ECO:0007669"/>
    <property type="project" value="TreeGrafter"/>
</dbReference>
<dbReference type="GO" id="GO:0016791">
    <property type="term" value="F:phosphatase activity"/>
    <property type="evidence" value="ECO:0007669"/>
    <property type="project" value="TreeGrafter"/>
</dbReference>
<accession>A0A2A8CVE2</accession>
<dbReference type="GO" id="GO:0110154">
    <property type="term" value="P:RNA decapping"/>
    <property type="evidence" value="ECO:0007669"/>
    <property type="project" value="TreeGrafter"/>
</dbReference>
<dbReference type="Gene3D" id="3.60.21.10">
    <property type="match status" value="1"/>
</dbReference>
<reference evidence="2 3" key="1">
    <citation type="submission" date="2017-10" db="EMBL/GenBank/DDBJ databases">
        <title>Draft genome of Longibacter Salinarum.</title>
        <authorList>
            <person name="Goh K.M."/>
            <person name="Shamsir M.S."/>
            <person name="Lim S.W."/>
        </authorList>
    </citation>
    <scope>NUCLEOTIDE SEQUENCE [LARGE SCALE GENOMIC DNA]</scope>
    <source>
        <strain evidence="2 3">KCTC 52045</strain>
    </source>
</reference>
<dbReference type="PANTHER" id="PTHR42850">
    <property type="entry name" value="METALLOPHOSPHOESTERASE"/>
    <property type="match status" value="1"/>
</dbReference>
<dbReference type="Proteomes" id="UP000220102">
    <property type="component" value="Unassembled WGS sequence"/>
</dbReference>
<proteinExistence type="predicted"/>
<dbReference type="EMBL" id="PDEQ01000007">
    <property type="protein sequence ID" value="PEN12571.1"/>
    <property type="molecule type" value="Genomic_DNA"/>
</dbReference>
<dbReference type="AlphaFoldDB" id="A0A2A8CVE2"/>
<dbReference type="SUPFAM" id="SSF56300">
    <property type="entry name" value="Metallo-dependent phosphatases"/>
    <property type="match status" value="1"/>
</dbReference>
<dbReference type="OrthoDB" id="9808081at2"/>
<dbReference type="InterPro" id="IPR029052">
    <property type="entry name" value="Metallo-depent_PP-like"/>
</dbReference>
<comment type="caution">
    <text evidence="2">The sequence shown here is derived from an EMBL/GenBank/DDBJ whole genome shotgun (WGS) entry which is preliminary data.</text>
</comment>